<dbReference type="RefSeq" id="XP_043011553.1">
    <property type="nucleotide sequence ID" value="XM_043150465.1"/>
</dbReference>
<name>A0A9P7S697_9AGAR</name>
<accession>A0A9P7S697</accession>
<dbReference type="GeneID" id="66074947"/>
<sequence>MANGEKEGGGTGEGANVKAALELEMTFAGPSDTRQINLITGTYVPEKTSNPMDDRRLLH</sequence>
<dbReference type="EMBL" id="CM032183">
    <property type="protein sequence ID" value="KAG7095083.1"/>
    <property type="molecule type" value="Genomic_DNA"/>
</dbReference>
<dbReference type="Proteomes" id="UP001049176">
    <property type="component" value="Chromosome 3"/>
</dbReference>
<dbReference type="AlphaFoldDB" id="A0A9P7S697"/>
<protein>
    <submittedName>
        <fullName evidence="1">Uncharacterized protein</fullName>
    </submittedName>
</protein>
<evidence type="ECO:0000313" key="1">
    <source>
        <dbReference type="EMBL" id="KAG7095083.1"/>
    </source>
</evidence>
<organism evidence="1 2">
    <name type="scientific">Marasmius oreades</name>
    <name type="common">fairy-ring Marasmius</name>
    <dbReference type="NCBI Taxonomy" id="181124"/>
    <lineage>
        <taxon>Eukaryota</taxon>
        <taxon>Fungi</taxon>
        <taxon>Dikarya</taxon>
        <taxon>Basidiomycota</taxon>
        <taxon>Agaricomycotina</taxon>
        <taxon>Agaricomycetes</taxon>
        <taxon>Agaricomycetidae</taxon>
        <taxon>Agaricales</taxon>
        <taxon>Marasmiineae</taxon>
        <taxon>Marasmiaceae</taxon>
        <taxon>Marasmius</taxon>
    </lineage>
</organism>
<keyword evidence="2" id="KW-1185">Reference proteome</keyword>
<reference evidence="1" key="1">
    <citation type="journal article" date="2021" name="Genome Biol. Evol.">
        <title>The assembled and annotated genome of the fairy-ring fungus Marasmius oreades.</title>
        <authorList>
            <person name="Hiltunen M."/>
            <person name="Ament-Velasquez S.L."/>
            <person name="Johannesson H."/>
        </authorList>
    </citation>
    <scope>NUCLEOTIDE SEQUENCE</scope>
    <source>
        <strain evidence="1">03SP1</strain>
    </source>
</reference>
<proteinExistence type="predicted"/>
<dbReference type="KEGG" id="more:E1B28_005871"/>
<gene>
    <name evidence="1" type="ORF">E1B28_005871</name>
</gene>
<comment type="caution">
    <text evidence="1">The sequence shown here is derived from an EMBL/GenBank/DDBJ whole genome shotgun (WGS) entry which is preliminary data.</text>
</comment>
<dbReference type="OrthoDB" id="5585685at2759"/>
<evidence type="ECO:0000313" key="2">
    <source>
        <dbReference type="Proteomes" id="UP001049176"/>
    </source>
</evidence>